<comment type="caution">
    <text evidence="2">The sequence shown here is derived from an EMBL/GenBank/DDBJ whole genome shotgun (WGS) entry which is preliminary data.</text>
</comment>
<evidence type="ECO:0000313" key="2">
    <source>
        <dbReference type="EMBL" id="MBF6056950.1"/>
    </source>
</evidence>
<reference evidence="2 3" key="1">
    <citation type="submission" date="2020-11" db="EMBL/GenBank/DDBJ databases">
        <title>Sulfur oxidizing isolate from Hospital Hole Sinkhole.</title>
        <authorList>
            <person name="Scott K.M."/>
        </authorList>
    </citation>
    <scope>NUCLEOTIDE SEQUENCE [LARGE SCALE GENOMIC DNA]</scope>
    <source>
        <strain evidence="2 3">HH1</strain>
    </source>
</reference>
<feature type="compositionally biased region" description="Basic and acidic residues" evidence="1">
    <location>
        <begin position="40"/>
        <end position="50"/>
    </location>
</feature>
<name>A0ABS0BT46_9GAMM</name>
<protein>
    <submittedName>
        <fullName evidence="2">Host attachment protein</fullName>
    </submittedName>
</protein>
<dbReference type="RefSeq" id="WP_194947305.1">
    <property type="nucleotide sequence ID" value="NZ_JACBGI020000001.1"/>
</dbReference>
<proteinExistence type="predicted"/>
<evidence type="ECO:0000256" key="1">
    <source>
        <dbReference type="SAM" id="MobiDB-lite"/>
    </source>
</evidence>
<organism evidence="2 3">
    <name type="scientific">Thiomicrorhabdus heinhorstiae</name>
    <dbReference type="NCBI Taxonomy" id="2748010"/>
    <lineage>
        <taxon>Bacteria</taxon>
        <taxon>Pseudomonadati</taxon>
        <taxon>Pseudomonadota</taxon>
        <taxon>Gammaproteobacteria</taxon>
        <taxon>Thiotrichales</taxon>
        <taxon>Piscirickettsiaceae</taxon>
        <taxon>Thiomicrorhabdus</taxon>
    </lineage>
</organism>
<accession>A0ABS0BT46</accession>
<feature type="region of interest" description="Disordered" evidence="1">
    <location>
        <begin position="40"/>
        <end position="65"/>
    </location>
</feature>
<feature type="compositionally biased region" description="Gly residues" evidence="1">
    <location>
        <begin position="51"/>
        <end position="61"/>
    </location>
</feature>
<evidence type="ECO:0000313" key="3">
    <source>
        <dbReference type="Proteomes" id="UP001193680"/>
    </source>
</evidence>
<keyword evidence="3" id="KW-1185">Reference proteome</keyword>
<dbReference type="EMBL" id="JACBGI020000001">
    <property type="protein sequence ID" value="MBF6056950.1"/>
    <property type="molecule type" value="Genomic_DNA"/>
</dbReference>
<sequence>MKPAWILVADSSHARIFSAENSAADLIEIETLMHSQARMHEQKLDSDLPGKGRGSYGGGGHAYDDEISPKEQEEINFAKAVSSYLCDKLNQNLFDRLFIIAAPAFLGDLRHAFSNQVAKHVTFTLDKNVTDLAPKRIRGYLPLSLA</sequence>
<dbReference type="Proteomes" id="UP001193680">
    <property type="component" value="Unassembled WGS sequence"/>
</dbReference>
<dbReference type="InterPro" id="IPR019291">
    <property type="entry name" value="Host_attachment_protein"/>
</dbReference>
<dbReference type="Pfam" id="PF10116">
    <property type="entry name" value="Host_attach"/>
    <property type="match status" value="1"/>
</dbReference>
<gene>
    <name evidence="2" type="ORF">H8792_001220</name>
</gene>